<dbReference type="PATRIC" id="fig|1227455.4.peg.1196"/>
<dbReference type="GO" id="GO:0016020">
    <property type="term" value="C:membrane"/>
    <property type="evidence" value="ECO:0007669"/>
    <property type="project" value="UniProtKB-SubCell"/>
</dbReference>
<dbReference type="PANTHER" id="PTHR11632">
    <property type="entry name" value="SUCCINATE DEHYDROGENASE 2 FLAVOPROTEIN SUBUNIT"/>
    <property type="match status" value="1"/>
</dbReference>
<keyword evidence="5" id="KW-0813">Transport</keyword>
<keyword evidence="9" id="KW-0560">Oxidoreductase</keyword>
<evidence type="ECO:0000256" key="1">
    <source>
        <dbReference type="ARBA" id="ARBA00001974"/>
    </source>
</evidence>
<evidence type="ECO:0000256" key="7">
    <source>
        <dbReference type="ARBA" id="ARBA00022827"/>
    </source>
</evidence>
<feature type="compositionally biased region" description="Basic and acidic residues" evidence="12">
    <location>
        <begin position="458"/>
        <end position="469"/>
    </location>
</feature>
<dbReference type="Proteomes" id="UP000011669">
    <property type="component" value="Unassembled WGS sequence"/>
</dbReference>
<dbReference type="InterPro" id="IPR003953">
    <property type="entry name" value="FAD-dep_OxRdtase_2_FAD-bd"/>
</dbReference>
<dbReference type="PIRSF" id="PIRSF000171">
    <property type="entry name" value="SDHA_APRA_LASPO"/>
    <property type="match status" value="1"/>
</dbReference>
<dbReference type="PANTHER" id="PTHR11632:SF51">
    <property type="entry name" value="SUCCINATE DEHYDROGENASE [UBIQUINONE] FLAVOPROTEIN SUBUNIT, MITOCHONDRIAL"/>
    <property type="match status" value="1"/>
</dbReference>
<evidence type="ECO:0000256" key="10">
    <source>
        <dbReference type="ARBA" id="ARBA00023136"/>
    </source>
</evidence>
<dbReference type="Gene3D" id="3.50.50.60">
    <property type="entry name" value="FAD/NAD(P)-binding domain"/>
    <property type="match status" value="1"/>
</dbReference>
<dbReference type="Pfam" id="PF00890">
    <property type="entry name" value="FAD_binding_2"/>
    <property type="match status" value="1"/>
</dbReference>
<dbReference type="FunCoup" id="M0MJA9">
    <property type="interactions" value="121"/>
</dbReference>
<feature type="region of interest" description="Disordered" evidence="12">
    <location>
        <begin position="403"/>
        <end position="474"/>
    </location>
</feature>
<evidence type="ECO:0000259" key="14">
    <source>
        <dbReference type="Pfam" id="PF02910"/>
    </source>
</evidence>
<evidence type="ECO:0000256" key="3">
    <source>
        <dbReference type="ARBA" id="ARBA00008040"/>
    </source>
</evidence>
<comment type="subcellular location">
    <subcellularLocation>
        <location evidence="2">Membrane</location>
        <topology evidence="2">Peripheral membrane protein</topology>
    </subcellularLocation>
</comment>
<keyword evidence="16" id="KW-1185">Reference proteome</keyword>
<feature type="domain" description="Fumarate reductase/succinate dehydrogenase flavoprotein-like C-terminal" evidence="14">
    <location>
        <begin position="510"/>
        <end position="639"/>
    </location>
</feature>
<evidence type="ECO:0000256" key="2">
    <source>
        <dbReference type="ARBA" id="ARBA00004170"/>
    </source>
</evidence>
<evidence type="ECO:0000313" key="16">
    <source>
        <dbReference type="Proteomes" id="UP000011669"/>
    </source>
</evidence>
<sequence length="639" mass="69795">MYEHDVIVVGAGGAGLRAAIAAHEEGADVALVSKLHPVRSHTGAAEGGINAALRDGDSWEDHAYDTMKGSDYLGDAPAIETLCQQSPSEVIQLEHWGMAFSREDDGRMSQRPFGGLSFPRTTYAGAETGHHLLHTMYEQVVKRGIQVYDEWYVTQLAVTDHDDPEERVCHGAIAYDVQTGEVEGFKARNGVILATGGPGQVYDHTTNAVANTGDGQAMAYRAGVPLEDMEFVQFHPTTLPSTGVLITEGVRGEGGILYNTEGERFMFEEGYANNDGELASRDVVARAELTEVNEGRGFDDDHVMLDMRHLGEERITDRLENIIHLSEDFEGVNPLDDPMPVKPGQHYEMGGIEVSENGETCISGLYAAGECACVSVHGSNRLGGNALPELIIFGARAGRHAAGKEMEPAEIETGPSASIERAEYDSPVSPGALDTPDDVAADGGRTSDDGSTATDSGRASDDARSRQTESDGGAALVGIDETVERALDAERARIEHLMEKDEGRQHAEIRADLQKAMTENVNVFRNEEGLKQALQDIRAAREAYDDVYVDDPSRTFNTDLQHTIETRNLIDLAEAITLSALARTEFRGAHWREGYQDRNDEEWIKHSMLAWNGGAPDLYYKPVILEGEEKEYEPKVRSY</sequence>
<dbReference type="InterPro" id="IPR003952">
    <property type="entry name" value="FRD_SDH_FAD_BS"/>
</dbReference>
<dbReference type="InterPro" id="IPR036188">
    <property type="entry name" value="FAD/NAD-bd_sf"/>
</dbReference>
<evidence type="ECO:0000256" key="4">
    <source>
        <dbReference type="ARBA" id="ARBA00012792"/>
    </source>
</evidence>
<gene>
    <name evidence="15" type="ORF">C449_05871</name>
</gene>
<dbReference type="InterPro" id="IPR027477">
    <property type="entry name" value="Succ_DH/fumarate_Rdtase_cat_sf"/>
</dbReference>
<dbReference type="InParanoid" id="M0MJA9"/>
<dbReference type="EMBL" id="AOMD01000016">
    <property type="protein sequence ID" value="EMA45766.1"/>
    <property type="molecule type" value="Genomic_DNA"/>
</dbReference>
<dbReference type="RefSeq" id="WP_006077033.1">
    <property type="nucleotide sequence ID" value="NZ_AOMD01000016.1"/>
</dbReference>
<evidence type="ECO:0000256" key="12">
    <source>
        <dbReference type="SAM" id="MobiDB-lite"/>
    </source>
</evidence>
<dbReference type="Pfam" id="PF02910">
    <property type="entry name" value="Succ_DH_flav_C"/>
    <property type="match status" value="1"/>
</dbReference>
<dbReference type="Gene3D" id="3.90.700.10">
    <property type="entry name" value="Succinate dehydrogenase/fumarate reductase flavoprotein, catalytic domain"/>
    <property type="match status" value="1"/>
</dbReference>
<feature type="active site" description="Proton acceptor" evidence="11">
    <location>
        <position position="281"/>
    </location>
</feature>
<dbReference type="SUPFAM" id="SSF56425">
    <property type="entry name" value="Succinate dehydrogenase/fumarate reductase flavoprotein, catalytic domain"/>
    <property type="match status" value="1"/>
</dbReference>
<comment type="caution">
    <text evidence="15">The sequence shown here is derived from an EMBL/GenBank/DDBJ whole genome shotgun (WGS) entry which is preliminary data.</text>
</comment>
<evidence type="ECO:0000256" key="9">
    <source>
        <dbReference type="ARBA" id="ARBA00023002"/>
    </source>
</evidence>
<dbReference type="Gene3D" id="1.20.58.100">
    <property type="entry name" value="Fumarate reductase/succinate dehydrogenase flavoprotein-like, C-terminal domain"/>
    <property type="match status" value="1"/>
</dbReference>
<dbReference type="PROSITE" id="PS00504">
    <property type="entry name" value="FRD_SDH_FAD_BINDING"/>
    <property type="match status" value="1"/>
</dbReference>
<dbReference type="PRINTS" id="PR00411">
    <property type="entry name" value="PNDRDTASEI"/>
</dbReference>
<dbReference type="InterPro" id="IPR030664">
    <property type="entry name" value="SdhA/FrdA/AprA"/>
</dbReference>
<dbReference type="FunFam" id="3.90.700.10:FF:000001">
    <property type="entry name" value="Mitochondrial succinate dehydrogenase flavoprotein subunit"/>
    <property type="match status" value="1"/>
</dbReference>
<evidence type="ECO:0000256" key="5">
    <source>
        <dbReference type="ARBA" id="ARBA00022448"/>
    </source>
</evidence>
<evidence type="ECO:0000313" key="15">
    <source>
        <dbReference type="EMBL" id="EMA45766.1"/>
    </source>
</evidence>
<comment type="cofactor">
    <cofactor evidence="1">
        <name>FAD</name>
        <dbReference type="ChEBI" id="CHEBI:57692"/>
    </cofactor>
</comment>
<accession>M0MJA9</accession>
<dbReference type="OrthoDB" id="23539at2157"/>
<dbReference type="InterPro" id="IPR037099">
    <property type="entry name" value="Fum_R/Succ_DH_flav-like_C_sf"/>
</dbReference>
<comment type="similarity">
    <text evidence="3">Belongs to the FAD-dependent oxidoreductase 2 family. FRD/SDH subfamily.</text>
</comment>
<protein>
    <recommendedName>
        <fullName evidence="4">succinate dehydrogenase</fullName>
        <ecNumber evidence="4">1.3.5.1</ecNumber>
    </recommendedName>
</protein>
<keyword evidence="6" id="KW-0285">Flavoprotein</keyword>
<proteinExistence type="inferred from homology"/>
<keyword evidence="10" id="KW-0472">Membrane</keyword>
<dbReference type="STRING" id="1227455.C449_05871"/>
<evidence type="ECO:0000256" key="11">
    <source>
        <dbReference type="PIRSR" id="PIRSR000171-1"/>
    </source>
</evidence>
<dbReference type="SUPFAM" id="SSF51905">
    <property type="entry name" value="FAD/NAD(P)-binding domain"/>
    <property type="match status" value="1"/>
</dbReference>
<dbReference type="SUPFAM" id="SSF46977">
    <property type="entry name" value="Succinate dehydrogenase/fumarate reductase flavoprotein C-terminal domain"/>
    <property type="match status" value="1"/>
</dbReference>
<reference evidence="15 16" key="1">
    <citation type="journal article" date="2014" name="PLoS Genet.">
        <title>Phylogenetically driven sequencing of extremely halophilic archaea reveals strategies for static and dynamic osmo-response.</title>
        <authorList>
            <person name="Becker E.A."/>
            <person name="Seitzer P.M."/>
            <person name="Tritt A."/>
            <person name="Larsen D."/>
            <person name="Krusor M."/>
            <person name="Yao A.I."/>
            <person name="Wu D."/>
            <person name="Madern D."/>
            <person name="Eisen J.A."/>
            <person name="Darling A.E."/>
            <person name="Facciotti M.T."/>
        </authorList>
    </citation>
    <scope>NUCLEOTIDE SEQUENCE [LARGE SCALE GENOMIC DNA]</scope>
    <source>
        <strain evidence="15 16">DSM 5350</strain>
    </source>
</reference>
<dbReference type="GO" id="GO:0008177">
    <property type="term" value="F:succinate dehydrogenase (quinone) activity"/>
    <property type="evidence" value="ECO:0007669"/>
    <property type="project" value="UniProtKB-EC"/>
</dbReference>
<dbReference type="InterPro" id="IPR015939">
    <property type="entry name" value="Fum_Rdtase/Succ_DH_flav-like_C"/>
</dbReference>
<evidence type="ECO:0000259" key="13">
    <source>
        <dbReference type="Pfam" id="PF00890"/>
    </source>
</evidence>
<dbReference type="PRINTS" id="PR00368">
    <property type="entry name" value="FADPNR"/>
</dbReference>
<evidence type="ECO:0000256" key="8">
    <source>
        <dbReference type="ARBA" id="ARBA00022982"/>
    </source>
</evidence>
<dbReference type="EC" id="1.3.5.1" evidence="4"/>
<name>M0MJA9_9EURY</name>
<feature type="domain" description="FAD-dependent oxidoreductase 2 FAD-binding" evidence="13">
    <location>
        <begin position="5"/>
        <end position="387"/>
    </location>
</feature>
<keyword evidence="8" id="KW-0249">Electron transport</keyword>
<organism evidence="15 16">
    <name type="scientific">Halococcus saccharolyticus DSM 5350</name>
    <dbReference type="NCBI Taxonomy" id="1227455"/>
    <lineage>
        <taxon>Archaea</taxon>
        <taxon>Methanobacteriati</taxon>
        <taxon>Methanobacteriota</taxon>
        <taxon>Stenosarchaea group</taxon>
        <taxon>Halobacteria</taxon>
        <taxon>Halobacteriales</taxon>
        <taxon>Halococcaceae</taxon>
        <taxon>Halococcus</taxon>
    </lineage>
</organism>
<keyword evidence="7" id="KW-0274">FAD</keyword>
<dbReference type="AlphaFoldDB" id="M0MJA9"/>
<evidence type="ECO:0000256" key="6">
    <source>
        <dbReference type="ARBA" id="ARBA00022630"/>
    </source>
</evidence>